<sequence>MIENDTSKFIDLYEKKEKSENETIVQDGVNTYGATAFLVKSLNKLKANTRSELLKKLIEKYIREYLFHIKDNLHHDIVENASTQTPFDDPSFTLYAKTAYNKVLKEEECLNGLLDTLKRNDF</sequence>
<reference evidence="1 2" key="1">
    <citation type="submission" date="2014-12" db="EMBL/GenBank/DDBJ databases">
        <title>Genome sequencing of Chryseobacterium taiwanense TPW19.</title>
        <authorList>
            <person name="Tan P.W."/>
            <person name="Chan K.-G."/>
        </authorList>
    </citation>
    <scope>NUCLEOTIDE SEQUENCE [LARGE SCALE GENOMIC DNA]</scope>
    <source>
        <strain evidence="1 2">TPW19</strain>
    </source>
</reference>
<organism evidence="1 2">
    <name type="scientific">Chryseobacterium taiwanense</name>
    <dbReference type="NCBI Taxonomy" id="363331"/>
    <lineage>
        <taxon>Bacteria</taxon>
        <taxon>Pseudomonadati</taxon>
        <taxon>Bacteroidota</taxon>
        <taxon>Flavobacteriia</taxon>
        <taxon>Flavobacteriales</taxon>
        <taxon>Weeksellaceae</taxon>
        <taxon>Chryseobacterium group</taxon>
        <taxon>Chryseobacterium</taxon>
    </lineage>
</organism>
<accession>A0A0B4D7K4</accession>
<proteinExistence type="predicted"/>
<dbReference type="AlphaFoldDB" id="A0A0B4D7K4"/>
<keyword evidence="2" id="KW-1185">Reference proteome</keyword>
<comment type="caution">
    <text evidence="1">The sequence shown here is derived from an EMBL/GenBank/DDBJ whole genome shotgun (WGS) entry which is preliminary data.</text>
</comment>
<dbReference type="RefSeq" id="WP_039369015.1">
    <property type="nucleotide sequence ID" value="NZ_JWTA01000008.1"/>
</dbReference>
<dbReference type="OrthoDB" id="1268678at2"/>
<gene>
    <name evidence="1" type="ORF">RM51_10900</name>
</gene>
<name>A0A0B4D7K4_9FLAO</name>
<protein>
    <submittedName>
        <fullName evidence="1">Uncharacterized protein</fullName>
    </submittedName>
</protein>
<evidence type="ECO:0000313" key="1">
    <source>
        <dbReference type="EMBL" id="KIC62696.1"/>
    </source>
</evidence>
<dbReference type="EMBL" id="JWTA01000008">
    <property type="protein sequence ID" value="KIC62696.1"/>
    <property type="molecule type" value="Genomic_DNA"/>
</dbReference>
<dbReference type="STRING" id="363331.RM51_10900"/>
<evidence type="ECO:0000313" key="2">
    <source>
        <dbReference type="Proteomes" id="UP000031167"/>
    </source>
</evidence>
<dbReference type="Proteomes" id="UP000031167">
    <property type="component" value="Unassembled WGS sequence"/>
</dbReference>